<feature type="transmembrane region" description="Helical" evidence="2">
    <location>
        <begin position="66"/>
        <end position="84"/>
    </location>
</feature>
<sequence>MDKFQAEQAADTFRSPELQAQEDRLNDQSRAEFAQGEKRKIAWAGLLGFGIGAAIAHYLGEPIIRGGFGGTMTFGLIASFWVLARIRKQSTNATDVPTQETGYEK</sequence>
<evidence type="ECO:0008006" key="5">
    <source>
        <dbReference type="Google" id="ProtNLM"/>
    </source>
</evidence>
<proteinExistence type="predicted"/>
<name>A0ABR6X519_9BURK</name>
<dbReference type="RefSeq" id="WP_186922757.1">
    <property type="nucleotide sequence ID" value="NZ_JACOFW010000009.1"/>
</dbReference>
<keyword evidence="2" id="KW-0472">Membrane</keyword>
<evidence type="ECO:0000313" key="3">
    <source>
        <dbReference type="EMBL" id="MBC3807670.1"/>
    </source>
</evidence>
<keyword evidence="2" id="KW-0812">Transmembrane</keyword>
<reference evidence="3 4" key="1">
    <citation type="submission" date="2020-08" db="EMBL/GenBank/DDBJ databases">
        <title>Novel species isolated from subtropical streams in China.</title>
        <authorList>
            <person name="Lu H."/>
        </authorList>
    </citation>
    <scope>NUCLEOTIDE SEQUENCE [LARGE SCALE GENOMIC DNA]</scope>
    <source>
        <strain evidence="3 4">KACC 16656</strain>
    </source>
</reference>
<feature type="region of interest" description="Disordered" evidence="1">
    <location>
        <begin position="1"/>
        <end position="31"/>
    </location>
</feature>
<feature type="compositionally biased region" description="Basic and acidic residues" evidence="1">
    <location>
        <begin position="21"/>
        <end position="31"/>
    </location>
</feature>
<gene>
    <name evidence="3" type="ORF">H8K52_09975</name>
</gene>
<protein>
    <recommendedName>
        <fullName evidence="5">ATP synthase protein I</fullName>
    </recommendedName>
</protein>
<dbReference type="EMBL" id="JACOFW010000009">
    <property type="protein sequence ID" value="MBC3807670.1"/>
    <property type="molecule type" value="Genomic_DNA"/>
</dbReference>
<evidence type="ECO:0000313" key="4">
    <source>
        <dbReference type="Proteomes" id="UP000648257"/>
    </source>
</evidence>
<comment type="caution">
    <text evidence="3">The sequence shown here is derived from an EMBL/GenBank/DDBJ whole genome shotgun (WGS) entry which is preliminary data.</text>
</comment>
<dbReference type="Proteomes" id="UP000648257">
    <property type="component" value="Unassembled WGS sequence"/>
</dbReference>
<keyword evidence="2" id="KW-1133">Transmembrane helix</keyword>
<accession>A0ABR6X519</accession>
<evidence type="ECO:0000256" key="2">
    <source>
        <dbReference type="SAM" id="Phobius"/>
    </source>
</evidence>
<feature type="transmembrane region" description="Helical" evidence="2">
    <location>
        <begin position="41"/>
        <end position="60"/>
    </location>
</feature>
<keyword evidence="4" id="KW-1185">Reference proteome</keyword>
<evidence type="ECO:0000256" key="1">
    <source>
        <dbReference type="SAM" id="MobiDB-lite"/>
    </source>
</evidence>
<organism evidence="3 4">
    <name type="scientific">Undibacterium seohonense</name>
    <dbReference type="NCBI Taxonomy" id="1344950"/>
    <lineage>
        <taxon>Bacteria</taxon>
        <taxon>Pseudomonadati</taxon>
        <taxon>Pseudomonadota</taxon>
        <taxon>Betaproteobacteria</taxon>
        <taxon>Burkholderiales</taxon>
        <taxon>Oxalobacteraceae</taxon>
        <taxon>Undibacterium</taxon>
    </lineage>
</organism>